<dbReference type="PROSITE" id="PS00068">
    <property type="entry name" value="MDH"/>
    <property type="match status" value="1"/>
</dbReference>
<keyword evidence="5 8" id="KW-0560">Oxidoreductase</keyword>
<dbReference type="AlphaFoldDB" id="A0A2P2M1W2"/>
<dbReference type="EC" id="1.1.1.37" evidence="2 8"/>
<sequence>MDLVIIPAGVPRKPGMTRDDLFNINAGIVRTLCEGIAKCCPKAIVNLISNPVNSTVPIAAEVFKKAGTYDPKRLLGVTMLDVVRANTFVVCTQKIV</sequence>
<evidence type="ECO:0000256" key="1">
    <source>
        <dbReference type="ARBA" id="ARBA00004275"/>
    </source>
</evidence>
<evidence type="ECO:0000256" key="5">
    <source>
        <dbReference type="ARBA" id="ARBA00023002"/>
    </source>
</evidence>
<proteinExistence type="predicted"/>
<dbReference type="PANTHER" id="PTHR11540">
    <property type="entry name" value="MALATE AND LACTATE DEHYDROGENASE"/>
    <property type="match status" value="1"/>
</dbReference>
<feature type="domain" description="Lactate/malate dehydrogenase N-terminal" evidence="9">
    <location>
        <begin position="1"/>
        <end position="76"/>
    </location>
</feature>
<dbReference type="GO" id="GO:0005777">
    <property type="term" value="C:peroxisome"/>
    <property type="evidence" value="ECO:0007669"/>
    <property type="project" value="UniProtKB-SubCell"/>
</dbReference>
<dbReference type="Pfam" id="PF00056">
    <property type="entry name" value="Ldh_1_N"/>
    <property type="match status" value="1"/>
</dbReference>
<evidence type="ECO:0000256" key="6">
    <source>
        <dbReference type="ARBA" id="ARBA00023027"/>
    </source>
</evidence>
<evidence type="ECO:0000256" key="3">
    <source>
        <dbReference type="ARBA" id="ARBA00022435"/>
    </source>
</evidence>
<name>A0A2P2M1W2_RHIMU</name>
<dbReference type="GO" id="GO:0006108">
    <property type="term" value="P:malate metabolic process"/>
    <property type="evidence" value="ECO:0007669"/>
    <property type="project" value="InterPro"/>
</dbReference>
<dbReference type="GO" id="GO:0006097">
    <property type="term" value="P:glyoxylate cycle"/>
    <property type="evidence" value="ECO:0007669"/>
    <property type="project" value="UniProtKB-KW"/>
</dbReference>
<dbReference type="InterPro" id="IPR001236">
    <property type="entry name" value="Lactate/malate_DH_N"/>
</dbReference>
<keyword evidence="6 8" id="KW-0520">NAD</keyword>
<dbReference type="GO" id="GO:0030060">
    <property type="term" value="F:L-malate dehydrogenase (NAD+) activity"/>
    <property type="evidence" value="ECO:0007669"/>
    <property type="project" value="UniProtKB-EC"/>
</dbReference>
<protein>
    <recommendedName>
        <fullName evidence="2 8">Malate dehydrogenase</fullName>
        <ecNumber evidence="2 8">1.1.1.37</ecNumber>
    </recommendedName>
</protein>
<reference evidence="10" key="1">
    <citation type="submission" date="2018-02" db="EMBL/GenBank/DDBJ databases">
        <title>Rhizophora mucronata_Transcriptome.</title>
        <authorList>
            <person name="Meera S.P."/>
            <person name="Sreeshan A."/>
            <person name="Augustine A."/>
        </authorList>
    </citation>
    <scope>NUCLEOTIDE SEQUENCE</scope>
    <source>
        <tissue evidence="10">Leaf</tissue>
    </source>
</reference>
<keyword evidence="7" id="KW-0576">Peroxisome</keyword>
<comment type="catalytic activity">
    <reaction evidence="8">
        <text>(S)-malate + NAD(+) = oxaloacetate + NADH + H(+)</text>
        <dbReference type="Rhea" id="RHEA:21432"/>
        <dbReference type="ChEBI" id="CHEBI:15378"/>
        <dbReference type="ChEBI" id="CHEBI:15589"/>
        <dbReference type="ChEBI" id="CHEBI:16452"/>
        <dbReference type="ChEBI" id="CHEBI:57540"/>
        <dbReference type="ChEBI" id="CHEBI:57945"/>
        <dbReference type="EC" id="1.1.1.37"/>
    </reaction>
</comment>
<evidence type="ECO:0000256" key="4">
    <source>
        <dbReference type="ARBA" id="ARBA00022532"/>
    </source>
</evidence>
<dbReference type="FunFam" id="3.40.50.720:FF:001864">
    <property type="entry name" value="Malate dehydrogenase"/>
    <property type="match status" value="1"/>
</dbReference>
<dbReference type="GO" id="GO:0009507">
    <property type="term" value="C:chloroplast"/>
    <property type="evidence" value="ECO:0007669"/>
    <property type="project" value="TreeGrafter"/>
</dbReference>
<dbReference type="PANTHER" id="PTHR11540:SF71">
    <property type="entry name" value="MALATE DEHYDROGENASE 1, PEROXISOMAL"/>
    <property type="match status" value="1"/>
</dbReference>
<comment type="subcellular location">
    <subcellularLocation>
        <location evidence="1">Peroxisome</location>
    </subcellularLocation>
</comment>
<keyword evidence="4 8" id="KW-0816">Tricarboxylic acid cycle</keyword>
<evidence type="ECO:0000313" key="10">
    <source>
        <dbReference type="EMBL" id="MBX24205.1"/>
    </source>
</evidence>
<evidence type="ECO:0000256" key="8">
    <source>
        <dbReference type="RuleBase" id="RU003405"/>
    </source>
</evidence>
<dbReference type="EMBL" id="GGEC01043721">
    <property type="protein sequence ID" value="MBX24205.1"/>
    <property type="molecule type" value="Transcribed_RNA"/>
</dbReference>
<evidence type="ECO:0000256" key="2">
    <source>
        <dbReference type="ARBA" id="ARBA00012995"/>
    </source>
</evidence>
<dbReference type="GO" id="GO:0006099">
    <property type="term" value="P:tricarboxylic acid cycle"/>
    <property type="evidence" value="ECO:0007669"/>
    <property type="project" value="UniProtKB-KW"/>
</dbReference>
<organism evidence="10">
    <name type="scientific">Rhizophora mucronata</name>
    <name type="common">Asiatic mangrove</name>
    <dbReference type="NCBI Taxonomy" id="61149"/>
    <lineage>
        <taxon>Eukaryota</taxon>
        <taxon>Viridiplantae</taxon>
        <taxon>Streptophyta</taxon>
        <taxon>Embryophyta</taxon>
        <taxon>Tracheophyta</taxon>
        <taxon>Spermatophyta</taxon>
        <taxon>Magnoliopsida</taxon>
        <taxon>eudicotyledons</taxon>
        <taxon>Gunneridae</taxon>
        <taxon>Pentapetalae</taxon>
        <taxon>rosids</taxon>
        <taxon>fabids</taxon>
        <taxon>Malpighiales</taxon>
        <taxon>Rhizophoraceae</taxon>
        <taxon>Rhizophora</taxon>
    </lineage>
</organism>
<evidence type="ECO:0000256" key="7">
    <source>
        <dbReference type="ARBA" id="ARBA00023140"/>
    </source>
</evidence>
<accession>A0A2P2M1W2</accession>
<evidence type="ECO:0000259" key="9">
    <source>
        <dbReference type="Pfam" id="PF00056"/>
    </source>
</evidence>
<dbReference type="InterPro" id="IPR001252">
    <property type="entry name" value="Malate_DH_AS"/>
</dbReference>
<dbReference type="SUPFAM" id="SSF51735">
    <property type="entry name" value="NAD(P)-binding Rossmann-fold domains"/>
    <property type="match status" value="1"/>
</dbReference>
<keyword evidence="3" id="KW-0329">Glyoxylate bypass</keyword>
<dbReference type="InterPro" id="IPR036291">
    <property type="entry name" value="NAD(P)-bd_dom_sf"/>
</dbReference>
<dbReference type="Gene3D" id="3.40.50.720">
    <property type="entry name" value="NAD(P)-binding Rossmann-like Domain"/>
    <property type="match status" value="1"/>
</dbReference>